<dbReference type="EMBL" id="CP031188">
    <property type="protein sequence ID" value="AXG73296.1"/>
    <property type="molecule type" value="Genomic_DNA"/>
</dbReference>
<dbReference type="OrthoDB" id="1466971at2"/>
<dbReference type="KEGG" id="fat:DVK85_03250"/>
<evidence type="ECO:0000259" key="1">
    <source>
        <dbReference type="Pfam" id="PF10988"/>
    </source>
</evidence>
<dbReference type="RefSeq" id="WP_114677057.1">
    <property type="nucleotide sequence ID" value="NZ_CP031188.1"/>
</dbReference>
<feature type="domain" description="Putative auto-transporter adhesin head GIN" evidence="1">
    <location>
        <begin position="44"/>
        <end position="233"/>
    </location>
</feature>
<name>A0A345H9N6_9FLAO</name>
<keyword evidence="3" id="KW-1185">Reference proteome</keyword>
<accession>A0A345H9N6</accession>
<dbReference type="AlphaFoldDB" id="A0A345H9N6"/>
<evidence type="ECO:0000313" key="3">
    <source>
        <dbReference type="Proteomes" id="UP000253951"/>
    </source>
</evidence>
<sequence length="249" mass="27949">MNLIQRFTVLILVLQLMTACNNDSSLECFKAAGDTVHYDMAVADFTTIHISMGIELVIKEGTEQRVTIQTGENLKEYITTKVVDGVLFVTNNNNCNWTRDYNNTTVYVTTPHLEKIYSASQFAVKSDGLLTFPSLALESGLYSETASGEFELNINAETLVVQDDQFTYYKITGSVTNLFVKFYNGDSRFEGNELIAQKVEVFQRSSNDIIINPQLEVKGTIYSTGNLVLKNQPPVIEVEQMYSGHIVYN</sequence>
<proteinExistence type="predicted"/>
<evidence type="ECO:0000313" key="2">
    <source>
        <dbReference type="EMBL" id="AXG73296.1"/>
    </source>
</evidence>
<dbReference type="Proteomes" id="UP000253951">
    <property type="component" value="Chromosome"/>
</dbReference>
<reference evidence="2 3" key="1">
    <citation type="submission" date="2018-07" db="EMBL/GenBank/DDBJ databases">
        <title>Complete genome sequence of Flavobacterium arcticum type strain SM1502T.</title>
        <authorList>
            <person name="Li Y."/>
            <person name="Li D.-D."/>
        </authorList>
    </citation>
    <scope>NUCLEOTIDE SEQUENCE [LARGE SCALE GENOMIC DNA]</scope>
    <source>
        <strain evidence="2 3">SM1502</strain>
    </source>
</reference>
<organism evidence="2 3">
    <name type="scientific">Flavobacterium arcticum</name>
    <dbReference type="NCBI Taxonomy" id="1784713"/>
    <lineage>
        <taxon>Bacteria</taxon>
        <taxon>Pseudomonadati</taxon>
        <taxon>Bacteroidota</taxon>
        <taxon>Flavobacteriia</taxon>
        <taxon>Flavobacteriales</taxon>
        <taxon>Flavobacteriaceae</taxon>
        <taxon>Flavobacterium</taxon>
    </lineage>
</organism>
<dbReference type="PROSITE" id="PS51257">
    <property type="entry name" value="PROKAR_LIPOPROTEIN"/>
    <property type="match status" value="1"/>
</dbReference>
<dbReference type="Gene3D" id="2.160.20.120">
    <property type="match status" value="1"/>
</dbReference>
<gene>
    <name evidence="2" type="ORF">DVK85_03250</name>
</gene>
<protein>
    <submittedName>
        <fullName evidence="2">DUF2807 domain-containing protein</fullName>
    </submittedName>
</protein>
<dbReference type="InterPro" id="IPR021255">
    <property type="entry name" value="DUF2807"/>
</dbReference>
<dbReference type="Pfam" id="PF10988">
    <property type="entry name" value="DUF2807"/>
    <property type="match status" value="1"/>
</dbReference>